<dbReference type="PANTHER" id="PTHR23513">
    <property type="entry name" value="INTEGRAL MEMBRANE EFFLUX PROTEIN-RELATED"/>
    <property type="match status" value="1"/>
</dbReference>
<feature type="transmembrane region" description="Helical" evidence="8">
    <location>
        <begin position="288"/>
        <end position="306"/>
    </location>
</feature>
<comment type="caution">
    <text evidence="10">The sequence shown here is derived from an EMBL/GenBank/DDBJ whole genome shotgun (WGS) entry which is preliminary data.</text>
</comment>
<gene>
    <name evidence="10" type="ORF">GCM10022231_30660</name>
</gene>
<keyword evidence="3" id="KW-1003">Cell membrane</keyword>
<evidence type="ECO:0000256" key="8">
    <source>
        <dbReference type="SAM" id="Phobius"/>
    </source>
</evidence>
<keyword evidence="5 8" id="KW-1133">Transmembrane helix</keyword>
<dbReference type="InterPro" id="IPR010290">
    <property type="entry name" value="TM_effector"/>
</dbReference>
<feature type="compositionally biased region" description="Low complexity" evidence="7">
    <location>
        <begin position="435"/>
        <end position="474"/>
    </location>
</feature>
<keyword evidence="11" id="KW-1185">Reference proteome</keyword>
<dbReference type="PROSITE" id="PS50850">
    <property type="entry name" value="MFS"/>
    <property type="match status" value="1"/>
</dbReference>
<feature type="domain" description="Major facilitator superfamily (MFS) profile" evidence="9">
    <location>
        <begin position="16"/>
        <end position="403"/>
    </location>
</feature>
<evidence type="ECO:0000313" key="11">
    <source>
        <dbReference type="Proteomes" id="UP001418444"/>
    </source>
</evidence>
<sequence length="474" mass="49819">MRIARSQTFAALSVPNFRTYVSGAFVSNIGTWVQRVAQDWLVLNLSGGSAMAVGITTALQFLPAMLLSPMGGLLADRFDKRKLLMLTQSWMAVSALALGLLAVTGVAQTWHVYLFAFVFGLGAAFDAPARQAFVSEVAGADHLTNAIGLNSSSFNAARLIGPGIAGLIMASAGAGWAILTNAVSYLAFLIALAALDRSKLAKTEPLVRAKGQLREGFSYVFHRADLMIALGVAFAVGTFGMNFQMTNALMVRNEFHLGAEAYGLLGSIMGIGSLLGALLAARRGKVPSLRFVVGMASFVGVVITASGLAPGYLWYAVILPIMGLTVLLTLTAANMYIQTSVDPQVRGRVMALYMTVLMGGTPIGAPLLGWLAEIFGPRAPLVGGGLLQLVTIGIVVVLVRRLAAARATDIDPGPKTVEPVEDEVDVEPVEDDPDGVQPVGVQPASTATNETTRTTTATTSAQAQTITTSHRVLR</sequence>
<evidence type="ECO:0000256" key="6">
    <source>
        <dbReference type="ARBA" id="ARBA00023136"/>
    </source>
</evidence>
<feature type="transmembrane region" description="Helical" evidence="8">
    <location>
        <begin position="349"/>
        <end position="372"/>
    </location>
</feature>
<evidence type="ECO:0000256" key="1">
    <source>
        <dbReference type="ARBA" id="ARBA00004651"/>
    </source>
</evidence>
<reference evidence="11" key="1">
    <citation type="journal article" date="2019" name="Int. J. Syst. Evol. Microbiol.">
        <title>The Global Catalogue of Microorganisms (GCM) 10K type strain sequencing project: providing services to taxonomists for standard genome sequencing and annotation.</title>
        <authorList>
            <consortium name="The Broad Institute Genomics Platform"/>
            <consortium name="The Broad Institute Genome Sequencing Center for Infectious Disease"/>
            <person name="Wu L."/>
            <person name="Ma J."/>
        </authorList>
    </citation>
    <scope>NUCLEOTIDE SEQUENCE [LARGE SCALE GENOMIC DNA]</scope>
    <source>
        <strain evidence="11">JCM 16923</strain>
    </source>
</reference>
<dbReference type="PANTHER" id="PTHR23513:SF11">
    <property type="entry name" value="STAPHYLOFERRIN A TRANSPORTER"/>
    <property type="match status" value="1"/>
</dbReference>
<proteinExistence type="predicted"/>
<keyword evidence="2" id="KW-0813">Transport</keyword>
<evidence type="ECO:0000256" key="5">
    <source>
        <dbReference type="ARBA" id="ARBA00022989"/>
    </source>
</evidence>
<evidence type="ECO:0000256" key="7">
    <source>
        <dbReference type="SAM" id="MobiDB-lite"/>
    </source>
</evidence>
<dbReference type="InterPro" id="IPR020846">
    <property type="entry name" value="MFS_dom"/>
</dbReference>
<feature type="transmembrane region" description="Helical" evidence="8">
    <location>
        <begin position="83"/>
        <end position="104"/>
    </location>
</feature>
<name>A0ABP7PM25_9ACTN</name>
<feature type="transmembrane region" description="Helical" evidence="8">
    <location>
        <begin position="176"/>
        <end position="195"/>
    </location>
</feature>
<dbReference type="CDD" id="cd06173">
    <property type="entry name" value="MFS_MefA_like"/>
    <property type="match status" value="1"/>
</dbReference>
<evidence type="ECO:0000256" key="4">
    <source>
        <dbReference type="ARBA" id="ARBA00022692"/>
    </source>
</evidence>
<feature type="transmembrane region" description="Helical" evidence="8">
    <location>
        <begin position="261"/>
        <end position="281"/>
    </location>
</feature>
<dbReference type="Pfam" id="PF05977">
    <property type="entry name" value="MFS_3"/>
    <property type="match status" value="1"/>
</dbReference>
<evidence type="ECO:0000256" key="2">
    <source>
        <dbReference type="ARBA" id="ARBA00022448"/>
    </source>
</evidence>
<dbReference type="SUPFAM" id="SSF103473">
    <property type="entry name" value="MFS general substrate transporter"/>
    <property type="match status" value="1"/>
</dbReference>
<dbReference type="Proteomes" id="UP001418444">
    <property type="component" value="Unassembled WGS sequence"/>
</dbReference>
<feature type="transmembrane region" description="Helical" evidence="8">
    <location>
        <begin position="312"/>
        <end position="337"/>
    </location>
</feature>
<evidence type="ECO:0000313" key="10">
    <source>
        <dbReference type="EMBL" id="GAA3967509.1"/>
    </source>
</evidence>
<feature type="region of interest" description="Disordered" evidence="7">
    <location>
        <begin position="427"/>
        <end position="474"/>
    </location>
</feature>
<keyword evidence="4 8" id="KW-0812">Transmembrane</keyword>
<feature type="transmembrane region" description="Helical" evidence="8">
    <location>
        <begin position="110"/>
        <end position="127"/>
    </location>
</feature>
<evidence type="ECO:0000256" key="3">
    <source>
        <dbReference type="ARBA" id="ARBA00022475"/>
    </source>
</evidence>
<dbReference type="InterPro" id="IPR036259">
    <property type="entry name" value="MFS_trans_sf"/>
</dbReference>
<feature type="transmembrane region" description="Helical" evidence="8">
    <location>
        <begin position="216"/>
        <end position="241"/>
    </location>
</feature>
<keyword evidence="6 8" id="KW-0472">Membrane</keyword>
<comment type="subcellular location">
    <subcellularLocation>
        <location evidence="1">Cell membrane</location>
        <topology evidence="1">Multi-pass membrane protein</topology>
    </subcellularLocation>
</comment>
<dbReference type="Gene3D" id="1.20.1250.20">
    <property type="entry name" value="MFS general substrate transporter like domains"/>
    <property type="match status" value="1"/>
</dbReference>
<dbReference type="EMBL" id="BAAAZW010000009">
    <property type="protein sequence ID" value="GAA3967509.1"/>
    <property type="molecule type" value="Genomic_DNA"/>
</dbReference>
<organism evidence="10 11">
    <name type="scientific">Gordonia caeni</name>
    <dbReference type="NCBI Taxonomy" id="1007097"/>
    <lineage>
        <taxon>Bacteria</taxon>
        <taxon>Bacillati</taxon>
        <taxon>Actinomycetota</taxon>
        <taxon>Actinomycetes</taxon>
        <taxon>Mycobacteriales</taxon>
        <taxon>Gordoniaceae</taxon>
        <taxon>Gordonia</taxon>
    </lineage>
</organism>
<feature type="transmembrane region" description="Helical" evidence="8">
    <location>
        <begin position="40"/>
        <end position="62"/>
    </location>
</feature>
<feature type="transmembrane region" description="Helical" evidence="8">
    <location>
        <begin position="378"/>
        <end position="399"/>
    </location>
</feature>
<protein>
    <submittedName>
        <fullName evidence="10">MFS transporter</fullName>
    </submittedName>
</protein>
<accession>A0ABP7PM25</accession>
<dbReference type="RefSeq" id="WP_344785329.1">
    <property type="nucleotide sequence ID" value="NZ_BAAAZW010000009.1"/>
</dbReference>
<evidence type="ECO:0000259" key="9">
    <source>
        <dbReference type="PROSITE" id="PS50850"/>
    </source>
</evidence>